<keyword evidence="7" id="KW-0503">Monooxygenase</keyword>
<sequence>MGPNYSHQTCLGVYQVGTLATFQNGLLLIFFATVLLFYTTSLFRKTNKRKIPGPGSHFLGCLTNILALSDKRKSLKVFESWCATYGPIFNVNLGPYKIAILNSPEYIQKLLGSTDMGYLGKGFAYKPLKPLWQDGLILSKGEKWKFRRRVLEKHMFSFKTLLTYMSTLNEEGDKYMLKIGERFASGKEEEVEDLLMNYTLEVVTSAAFGKSVAEMDSFANGELNITDTINRGKEIVATRAFNPCLLLDFIWRLHPLYKVERIVIQSLKLMGAAATMDNRVIPGKKYRAGIKDDLTAAGVPVDGIIEESLTLMSAGYETTASSIHFLLLLLALHPEHQEICRNEIDSVFEDVDLCPSGQLQFRALSKLKHMEMCVNESLRLLPTVFFFERKIDTPLVLEEDLVLETGTEVAFLVQGLHKNPKYYPDPEKFIPGRFSEEEIKSRSQFAHIPFAAGPRKCIGYKFAMMIMLSFSAKLLREYVLETTEKLDEIVFLPNVTMSPETPIKFRIKKRLNK</sequence>
<feature type="transmembrane region" description="Helical" evidence="9">
    <location>
        <begin position="20"/>
        <end position="40"/>
    </location>
</feature>
<protein>
    <submittedName>
        <fullName evidence="10">Cytochrome P450 4c21</fullName>
    </submittedName>
</protein>
<dbReference type="OrthoDB" id="1470350at2759"/>
<proteinExistence type="inferred from homology"/>
<dbReference type="STRING" id="48709.A0A1D2MN55"/>
<dbReference type="InterPro" id="IPR001128">
    <property type="entry name" value="Cyt_P450"/>
</dbReference>
<evidence type="ECO:0000256" key="6">
    <source>
        <dbReference type="ARBA" id="ARBA00023004"/>
    </source>
</evidence>
<dbReference type="Gene3D" id="1.10.630.10">
    <property type="entry name" value="Cytochrome P450"/>
    <property type="match status" value="1"/>
</dbReference>
<dbReference type="GO" id="GO:0020037">
    <property type="term" value="F:heme binding"/>
    <property type="evidence" value="ECO:0007669"/>
    <property type="project" value="InterPro"/>
</dbReference>
<dbReference type="EMBL" id="LJIJ01000808">
    <property type="protein sequence ID" value="ODM94413.1"/>
    <property type="molecule type" value="Genomic_DNA"/>
</dbReference>
<keyword evidence="3 8" id="KW-0349">Heme</keyword>
<dbReference type="InterPro" id="IPR036396">
    <property type="entry name" value="Cyt_P450_sf"/>
</dbReference>
<comment type="caution">
    <text evidence="10">The sequence shown here is derived from an EMBL/GenBank/DDBJ whole genome shotgun (WGS) entry which is preliminary data.</text>
</comment>
<evidence type="ECO:0000256" key="1">
    <source>
        <dbReference type="ARBA" id="ARBA00001971"/>
    </source>
</evidence>
<evidence type="ECO:0000256" key="3">
    <source>
        <dbReference type="ARBA" id="ARBA00022617"/>
    </source>
</evidence>
<keyword evidence="9" id="KW-1133">Transmembrane helix</keyword>
<dbReference type="AlphaFoldDB" id="A0A1D2MN55"/>
<dbReference type="PRINTS" id="PR00385">
    <property type="entry name" value="P450"/>
</dbReference>
<dbReference type="Pfam" id="PF00067">
    <property type="entry name" value="p450"/>
    <property type="match status" value="1"/>
</dbReference>
<keyword evidence="4 8" id="KW-0479">Metal-binding</keyword>
<dbReference type="SUPFAM" id="SSF48264">
    <property type="entry name" value="Cytochrome P450"/>
    <property type="match status" value="1"/>
</dbReference>
<feature type="binding site" description="axial binding residue" evidence="8">
    <location>
        <position position="457"/>
    </location>
    <ligand>
        <name>heme</name>
        <dbReference type="ChEBI" id="CHEBI:30413"/>
    </ligand>
    <ligandPart>
        <name>Fe</name>
        <dbReference type="ChEBI" id="CHEBI:18248"/>
    </ligandPart>
</feature>
<dbReference type="PRINTS" id="PR00463">
    <property type="entry name" value="EP450I"/>
</dbReference>
<comment type="cofactor">
    <cofactor evidence="1 8">
        <name>heme</name>
        <dbReference type="ChEBI" id="CHEBI:30413"/>
    </cofactor>
</comment>
<dbReference type="InterPro" id="IPR050196">
    <property type="entry name" value="Cytochrome_P450_Monoox"/>
</dbReference>
<dbReference type="Proteomes" id="UP000094527">
    <property type="component" value="Unassembled WGS sequence"/>
</dbReference>
<dbReference type="GO" id="GO:0004497">
    <property type="term" value="F:monooxygenase activity"/>
    <property type="evidence" value="ECO:0007669"/>
    <property type="project" value="UniProtKB-KW"/>
</dbReference>
<dbReference type="InterPro" id="IPR002401">
    <property type="entry name" value="Cyt_P450_E_grp-I"/>
</dbReference>
<dbReference type="OMA" id="CENRIDH"/>
<evidence type="ECO:0000313" key="10">
    <source>
        <dbReference type="EMBL" id="ODM94413.1"/>
    </source>
</evidence>
<evidence type="ECO:0000256" key="8">
    <source>
        <dbReference type="PIRSR" id="PIRSR602401-1"/>
    </source>
</evidence>
<evidence type="ECO:0000313" key="11">
    <source>
        <dbReference type="Proteomes" id="UP000094527"/>
    </source>
</evidence>
<keyword evidence="9" id="KW-0812">Transmembrane</keyword>
<keyword evidence="6 8" id="KW-0408">Iron</keyword>
<evidence type="ECO:0000256" key="5">
    <source>
        <dbReference type="ARBA" id="ARBA00023002"/>
    </source>
</evidence>
<dbReference type="PANTHER" id="PTHR24291">
    <property type="entry name" value="CYTOCHROME P450 FAMILY 4"/>
    <property type="match status" value="1"/>
</dbReference>
<evidence type="ECO:0000256" key="2">
    <source>
        <dbReference type="ARBA" id="ARBA00010617"/>
    </source>
</evidence>
<evidence type="ECO:0000256" key="9">
    <source>
        <dbReference type="SAM" id="Phobius"/>
    </source>
</evidence>
<name>A0A1D2MN55_ORCCI</name>
<keyword evidence="5" id="KW-0560">Oxidoreductase</keyword>
<organism evidence="10 11">
    <name type="scientific">Orchesella cincta</name>
    <name type="common">Springtail</name>
    <name type="synonym">Podura cincta</name>
    <dbReference type="NCBI Taxonomy" id="48709"/>
    <lineage>
        <taxon>Eukaryota</taxon>
        <taxon>Metazoa</taxon>
        <taxon>Ecdysozoa</taxon>
        <taxon>Arthropoda</taxon>
        <taxon>Hexapoda</taxon>
        <taxon>Collembola</taxon>
        <taxon>Entomobryomorpha</taxon>
        <taxon>Entomobryoidea</taxon>
        <taxon>Orchesellidae</taxon>
        <taxon>Orchesellinae</taxon>
        <taxon>Orchesella</taxon>
    </lineage>
</organism>
<keyword evidence="9" id="KW-0472">Membrane</keyword>
<dbReference type="GO" id="GO:0005506">
    <property type="term" value="F:iron ion binding"/>
    <property type="evidence" value="ECO:0007669"/>
    <property type="project" value="InterPro"/>
</dbReference>
<accession>A0A1D2MN55</accession>
<reference evidence="10 11" key="1">
    <citation type="journal article" date="2016" name="Genome Biol. Evol.">
        <title>Gene Family Evolution Reflects Adaptation to Soil Environmental Stressors in the Genome of the Collembolan Orchesella cincta.</title>
        <authorList>
            <person name="Faddeeva-Vakhrusheva A."/>
            <person name="Derks M.F."/>
            <person name="Anvar S.Y."/>
            <person name="Agamennone V."/>
            <person name="Suring W."/>
            <person name="Smit S."/>
            <person name="van Straalen N.M."/>
            <person name="Roelofs D."/>
        </authorList>
    </citation>
    <scope>NUCLEOTIDE SEQUENCE [LARGE SCALE GENOMIC DNA]</scope>
    <source>
        <tissue evidence="10">Mixed pool</tissue>
    </source>
</reference>
<comment type="similarity">
    <text evidence="2">Belongs to the cytochrome P450 family.</text>
</comment>
<dbReference type="PANTHER" id="PTHR24291:SF50">
    <property type="entry name" value="BIFUNCTIONAL ALBAFLAVENONE MONOOXYGENASE_TERPENE SYNTHASE"/>
    <property type="match status" value="1"/>
</dbReference>
<evidence type="ECO:0000256" key="7">
    <source>
        <dbReference type="ARBA" id="ARBA00023033"/>
    </source>
</evidence>
<keyword evidence="11" id="KW-1185">Reference proteome</keyword>
<dbReference type="GO" id="GO:0016705">
    <property type="term" value="F:oxidoreductase activity, acting on paired donors, with incorporation or reduction of molecular oxygen"/>
    <property type="evidence" value="ECO:0007669"/>
    <property type="project" value="InterPro"/>
</dbReference>
<evidence type="ECO:0000256" key="4">
    <source>
        <dbReference type="ARBA" id="ARBA00022723"/>
    </source>
</evidence>
<gene>
    <name evidence="10" type="ORF">Ocin01_12265</name>
</gene>